<keyword evidence="3" id="KW-1185">Reference proteome</keyword>
<organism evidence="2 3">
    <name type="scientific">Cyberlindnera fabianii</name>
    <name type="common">Yeast</name>
    <name type="synonym">Hansenula fabianii</name>
    <dbReference type="NCBI Taxonomy" id="36022"/>
    <lineage>
        <taxon>Eukaryota</taxon>
        <taxon>Fungi</taxon>
        <taxon>Dikarya</taxon>
        <taxon>Ascomycota</taxon>
        <taxon>Saccharomycotina</taxon>
        <taxon>Saccharomycetes</taxon>
        <taxon>Phaffomycetales</taxon>
        <taxon>Phaffomycetaceae</taxon>
        <taxon>Cyberlindnera</taxon>
    </lineage>
</organism>
<feature type="compositionally biased region" description="Low complexity" evidence="1">
    <location>
        <begin position="138"/>
        <end position="148"/>
    </location>
</feature>
<accession>A0A1V2L323</accession>
<name>A0A1V2L323_CYBFA</name>
<protein>
    <submittedName>
        <fullName evidence="2">Styryl dye vacuolar localization protein 3</fullName>
    </submittedName>
</protein>
<feature type="region of interest" description="Disordered" evidence="1">
    <location>
        <begin position="135"/>
        <end position="154"/>
    </location>
</feature>
<feature type="compositionally biased region" description="Polar residues" evidence="1">
    <location>
        <begin position="305"/>
        <end position="316"/>
    </location>
</feature>
<feature type="compositionally biased region" description="Polar residues" evidence="1">
    <location>
        <begin position="541"/>
        <end position="551"/>
    </location>
</feature>
<gene>
    <name evidence="2" type="ORF">BON22_4308</name>
</gene>
<dbReference type="Proteomes" id="UP000189513">
    <property type="component" value="Unassembled WGS sequence"/>
</dbReference>
<feature type="compositionally biased region" description="Polar residues" evidence="1">
    <location>
        <begin position="472"/>
        <end position="492"/>
    </location>
</feature>
<feature type="compositionally biased region" description="Basic and acidic residues" evidence="1">
    <location>
        <begin position="187"/>
        <end position="200"/>
    </location>
</feature>
<proteinExistence type="predicted"/>
<evidence type="ECO:0000313" key="3">
    <source>
        <dbReference type="Proteomes" id="UP000189513"/>
    </source>
</evidence>
<feature type="compositionally biased region" description="Polar residues" evidence="1">
    <location>
        <begin position="407"/>
        <end position="424"/>
    </location>
</feature>
<feature type="region of interest" description="Disordered" evidence="1">
    <location>
        <begin position="215"/>
        <end position="267"/>
    </location>
</feature>
<evidence type="ECO:0000256" key="1">
    <source>
        <dbReference type="SAM" id="MobiDB-lite"/>
    </source>
</evidence>
<feature type="region of interest" description="Disordered" evidence="1">
    <location>
        <begin position="541"/>
        <end position="581"/>
    </location>
</feature>
<feature type="compositionally biased region" description="Basic residues" evidence="1">
    <location>
        <begin position="570"/>
        <end position="581"/>
    </location>
</feature>
<feature type="compositionally biased region" description="Low complexity" evidence="1">
    <location>
        <begin position="503"/>
        <end position="515"/>
    </location>
</feature>
<reference evidence="3" key="1">
    <citation type="journal article" date="2017" name="Genome Announc.">
        <title>Genome sequences of Cyberlindnera fabianii 65, Pichia kudriavzevii 129, and Saccharomyces cerevisiae 131 isolated from fermented masau fruits in Zimbabwe.</title>
        <authorList>
            <person name="van Rijswijck I.M.H."/>
            <person name="Derks M.F.L."/>
            <person name="Abee T."/>
            <person name="de Ridder D."/>
            <person name="Smid E.J."/>
        </authorList>
    </citation>
    <scope>NUCLEOTIDE SEQUENCE [LARGE SCALE GENOMIC DNA]</scope>
    <source>
        <strain evidence="3">65</strain>
    </source>
</reference>
<feature type="compositionally biased region" description="Low complexity" evidence="1">
    <location>
        <begin position="237"/>
        <end position="262"/>
    </location>
</feature>
<dbReference type="OMA" id="YATICQY"/>
<feature type="region of interest" description="Disordered" evidence="1">
    <location>
        <begin position="384"/>
        <end position="519"/>
    </location>
</feature>
<dbReference type="STRING" id="36022.A0A1V2L323"/>
<dbReference type="EMBL" id="MPUK01000009">
    <property type="protein sequence ID" value="ONH65965.1"/>
    <property type="molecule type" value="Genomic_DNA"/>
</dbReference>
<comment type="caution">
    <text evidence="2">The sequence shown here is derived from an EMBL/GenBank/DDBJ whole genome shotgun (WGS) entry which is preliminary data.</text>
</comment>
<feature type="compositionally biased region" description="Low complexity" evidence="1">
    <location>
        <begin position="425"/>
        <end position="445"/>
    </location>
</feature>
<feature type="region of interest" description="Disordered" evidence="1">
    <location>
        <begin position="181"/>
        <end position="200"/>
    </location>
</feature>
<evidence type="ECO:0000313" key="2">
    <source>
        <dbReference type="EMBL" id="ONH65965.1"/>
    </source>
</evidence>
<feature type="region of interest" description="Disordered" evidence="1">
    <location>
        <begin position="305"/>
        <end position="361"/>
    </location>
</feature>
<feature type="compositionally biased region" description="Low complexity" evidence="1">
    <location>
        <begin position="326"/>
        <end position="346"/>
    </location>
</feature>
<dbReference type="VEuPathDB" id="FungiDB:BON22_4308"/>
<dbReference type="AlphaFoldDB" id="A0A1V2L323"/>
<sequence length="581" mass="64635">MLLLQPILLADDHGIKTPYLEFLYATICQYDKLNNGPNSLFFKRADGIDSKALQQEIERLNLTLNKQMDDYKTLLRQNESLQMQTRDIAEKDSKLTQLMTSLETLQLEKQQLNQKFQQKSQLLQQTESRALQAESRIQQLQSQSQSQQKVTPQVPALQEPIQQNGSAQQQHQHQTPIVQRTIQTHQQQHEVSADGTPDLRDLTDVVMYSAAMESPIKHNKTPEMLDSDPQQPVPSTQSLPPSLHLPQAPQQQQQQQQQHPSQIQGTYPQQQDLGLSAREFELKKKEALLNSREMELNKKWSQLNNNRHPQQLQPPLQSIKPRAGSQQQQQQPQQPQPPLVQQQQQQHFLNGPMPQKPAPRRVSTMPIMDSEVLYSGINTGVNTGGMPGMNGAHNPQFKKTSRKNRKSSFPLTTTGFNDQYSQIRPVTQQHGQQQAPQPIRQSSQPLMQHGGGAYPISPQGIPGLSPPMKPNPQFQQSKPSRPSPNGSTNELSDQPGLDPTSHSNSNSSNEMMMNGNSGGMGLGATTVGAVTNTNGNITADTSFGSVSNEDQSVGAPLGVISGGTNSDEKKKKKKFGMFGKK</sequence>